<dbReference type="PROSITE" id="PS01098">
    <property type="entry name" value="LIPASE_GDSL_SER"/>
    <property type="match status" value="1"/>
</dbReference>
<evidence type="ECO:0000313" key="2">
    <source>
        <dbReference type="EMBL" id="OLP96795.1"/>
    </source>
</evidence>
<dbReference type="Gene3D" id="3.40.50.1110">
    <property type="entry name" value="SGNH hydrolase"/>
    <property type="match status" value="1"/>
</dbReference>
<dbReference type="EMBL" id="LSRX01000455">
    <property type="protein sequence ID" value="OLP96795.1"/>
    <property type="molecule type" value="Genomic_DNA"/>
</dbReference>
<organism evidence="2 3">
    <name type="scientific">Symbiodinium microadriaticum</name>
    <name type="common">Dinoflagellate</name>
    <name type="synonym">Zooxanthella microadriatica</name>
    <dbReference type="NCBI Taxonomy" id="2951"/>
    <lineage>
        <taxon>Eukaryota</taxon>
        <taxon>Sar</taxon>
        <taxon>Alveolata</taxon>
        <taxon>Dinophyceae</taxon>
        <taxon>Suessiales</taxon>
        <taxon>Symbiodiniaceae</taxon>
        <taxon>Symbiodinium</taxon>
    </lineage>
</organism>
<reference evidence="2 3" key="1">
    <citation type="submission" date="2016-02" db="EMBL/GenBank/DDBJ databases">
        <title>Genome analysis of coral dinoflagellate symbionts highlights evolutionary adaptations to a symbiotic lifestyle.</title>
        <authorList>
            <person name="Aranda M."/>
            <person name="Li Y."/>
            <person name="Liew Y.J."/>
            <person name="Baumgarten S."/>
            <person name="Simakov O."/>
            <person name="Wilson M."/>
            <person name="Piel J."/>
            <person name="Ashoor H."/>
            <person name="Bougouffa S."/>
            <person name="Bajic V.B."/>
            <person name="Ryu T."/>
            <person name="Ravasi T."/>
            <person name="Bayer T."/>
            <person name="Micklem G."/>
            <person name="Kim H."/>
            <person name="Bhak J."/>
            <person name="Lajeunesse T.C."/>
            <person name="Voolstra C.R."/>
        </authorList>
    </citation>
    <scope>NUCLEOTIDE SEQUENCE [LARGE SCALE GENOMIC DNA]</scope>
    <source>
        <strain evidence="2 3">CCMP2467</strain>
    </source>
</reference>
<protein>
    <submittedName>
        <fullName evidence="2">Uncharacterized protein</fullName>
    </submittedName>
</protein>
<evidence type="ECO:0000256" key="1">
    <source>
        <dbReference type="SAM" id="MobiDB-lite"/>
    </source>
</evidence>
<dbReference type="GO" id="GO:0016298">
    <property type="term" value="F:lipase activity"/>
    <property type="evidence" value="ECO:0007669"/>
    <property type="project" value="InterPro"/>
</dbReference>
<dbReference type="Proteomes" id="UP000186817">
    <property type="component" value="Unassembled WGS sequence"/>
</dbReference>
<gene>
    <name evidence="2" type="ORF">AK812_SmicGene20932</name>
</gene>
<dbReference type="InterPro" id="IPR008265">
    <property type="entry name" value="Lipase_GDSL_AS"/>
</dbReference>
<evidence type="ECO:0000313" key="3">
    <source>
        <dbReference type="Proteomes" id="UP000186817"/>
    </source>
</evidence>
<dbReference type="SUPFAM" id="SSF52266">
    <property type="entry name" value="SGNH hydrolase"/>
    <property type="match status" value="1"/>
</dbReference>
<accession>A0A1Q9DNQ7</accession>
<dbReference type="OMA" id="KWEHESG"/>
<proteinExistence type="predicted"/>
<dbReference type="Pfam" id="PF00657">
    <property type="entry name" value="Lipase_GDSL"/>
    <property type="match status" value="1"/>
</dbReference>
<keyword evidence="3" id="KW-1185">Reference proteome</keyword>
<dbReference type="InterPro" id="IPR036514">
    <property type="entry name" value="SGNH_hydro_sf"/>
</dbReference>
<comment type="caution">
    <text evidence="2">The sequence shown here is derived from an EMBL/GenBank/DDBJ whole genome shotgun (WGS) entry which is preliminary data.</text>
</comment>
<dbReference type="GO" id="GO:0006629">
    <property type="term" value="P:lipid metabolic process"/>
    <property type="evidence" value="ECO:0007669"/>
    <property type="project" value="InterPro"/>
</dbReference>
<dbReference type="InterPro" id="IPR001087">
    <property type="entry name" value="GDSL"/>
</dbReference>
<sequence length="486" mass="53786">MTTLAEDHDTGPSQWLALSGGQWDSRPSAVKWEHESGQLLLDRKRCSSPLHRAAKMAIHLGQLSPYLPGDGGDKDLFQLAWTLEHRQFATCPKGPAAAGARDARLRSRGCDFVGAALRWTQGDLVALSPSTRLPYFAQSDSNSVGRCSRAETLRNEVMGQALSESAVVSASKAGQKPTTLVVFGDSISDGGARGYGAGNPRYWRSGQCPLEMLQQPMNKIDERFGSMYPFAELGFFEGCFTDGLPWPYHLGIAEVHNFAHGSATTCQVPPPGCDVPIGFHPLPSTTGMTRWPETTVLPRGVAQQLQEAEELLPQELWKDPAALFVVAAGSNDYMYNKTEAIGQSKEAAKHCPTVQNYRQILHELNRLGVPMENIVVGGILPLDCMPSFRKDPQADLDFMRSQFAAVNECIAQLGAKRWEMEKLWRQLFEAESNDCSVYERLHSFSGPKDLVKHVLQEPKKPGFFDEYHPNLLGQQVMADNFARQFF</sequence>
<dbReference type="OrthoDB" id="430354at2759"/>
<feature type="region of interest" description="Disordered" evidence="1">
    <location>
        <begin position="1"/>
        <end position="20"/>
    </location>
</feature>
<feature type="compositionally biased region" description="Basic and acidic residues" evidence="1">
    <location>
        <begin position="1"/>
        <end position="10"/>
    </location>
</feature>
<dbReference type="AlphaFoldDB" id="A0A1Q9DNQ7"/>
<name>A0A1Q9DNQ7_SYMMI</name>